<dbReference type="CDD" id="cd00275">
    <property type="entry name" value="C2_PLC_like"/>
    <property type="match status" value="1"/>
</dbReference>
<dbReference type="GO" id="GO:0051209">
    <property type="term" value="P:release of sequestered calcium ion into cytosol"/>
    <property type="evidence" value="ECO:0007669"/>
    <property type="project" value="TreeGrafter"/>
</dbReference>
<dbReference type="PRINTS" id="PR00390">
    <property type="entry name" value="PHPHLIPASEC"/>
</dbReference>
<feature type="compositionally biased region" description="Basic and acidic residues" evidence="2">
    <location>
        <begin position="222"/>
        <end position="237"/>
    </location>
</feature>
<proteinExistence type="predicted"/>
<feature type="compositionally biased region" description="Low complexity" evidence="2">
    <location>
        <begin position="406"/>
        <end position="480"/>
    </location>
</feature>
<dbReference type="PROSITE" id="PS50008">
    <property type="entry name" value="PIPLC_Y_DOMAIN"/>
    <property type="match status" value="1"/>
</dbReference>
<evidence type="ECO:0000313" key="5">
    <source>
        <dbReference type="Proteomes" id="UP000091956"/>
    </source>
</evidence>
<dbReference type="InterPro" id="IPR000909">
    <property type="entry name" value="PLipase_C_PInositol-sp_X_dom"/>
</dbReference>
<dbReference type="InterPro" id="IPR035892">
    <property type="entry name" value="C2_domain_sf"/>
</dbReference>
<dbReference type="Pfam" id="PF00387">
    <property type="entry name" value="PI-PLC-Y"/>
    <property type="match status" value="1"/>
</dbReference>
<dbReference type="RefSeq" id="XP_018127140.1">
    <property type="nucleotide sequence ID" value="XM_018278224.2"/>
</dbReference>
<feature type="compositionally biased region" description="Polar residues" evidence="2">
    <location>
        <begin position="395"/>
        <end position="405"/>
    </location>
</feature>
<evidence type="ECO:0000313" key="4">
    <source>
        <dbReference type="EMBL" id="OBT93407.1"/>
    </source>
</evidence>
<keyword evidence="5" id="KW-1185">Reference proteome</keyword>
<evidence type="ECO:0000256" key="2">
    <source>
        <dbReference type="SAM" id="MobiDB-lite"/>
    </source>
</evidence>
<dbReference type="GeneID" id="28842191"/>
<dbReference type="GO" id="GO:0004435">
    <property type="term" value="F:phosphatidylinositol-4,5-bisphosphate phospholipase C activity"/>
    <property type="evidence" value="ECO:0007669"/>
    <property type="project" value="UniProtKB-EC"/>
</dbReference>
<dbReference type="PANTHER" id="PTHR10336:SF82">
    <property type="entry name" value="PHOSPHOINOSITIDE PHOSPHOLIPASE C"/>
    <property type="match status" value="1"/>
</dbReference>
<dbReference type="SMART" id="SM00148">
    <property type="entry name" value="PLCXc"/>
    <property type="match status" value="1"/>
</dbReference>
<keyword evidence="1" id="KW-0442">Lipid degradation</keyword>
<feature type="domain" description="PI-PLC Y-box" evidence="3">
    <location>
        <begin position="491"/>
        <end position="604"/>
    </location>
</feature>
<reference evidence="4 5" key="1">
    <citation type="submission" date="2016-03" db="EMBL/GenBank/DDBJ databases">
        <title>Comparative genomics of Pseudogymnoascus destructans, the fungus causing white-nose syndrome of bats.</title>
        <authorList>
            <person name="Palmer J.M."/>
            <person name="Drees K.P."/>
            <person name="Foster J.T."/>
            <person name="Lindner D.L."/>
        </authorList>
    </citation>
    <scope>NUCLEOTIDE SEQUENCE [LARGE SCALE GENOMIC DNA]</scope>
    <source>
        <strain evidence="4 5">UAMH 10579</strain>
    </source>
</reference>
<dbReference type="EMBL" id="KV460254">
    <property type="protein sequence ID" value="OBT93407.1"/>
    <property type="molecule type" value="Genomic_DNA"/>
</dbReference>
<keyword evidence="1" id="KW-0378">Hydrolase</keyword>
<dbReference type="PROSITE" id="PS50007">
    <property type="entry name" value="PIPLC_X_DOMAIN"/>
    <property type="match status" value="1"/>
</dbReference>
<dbReference type="Pfam" id="PF00388">
    <property type="entry name" value="PI-PLC-X"/>
    <property type="match status" value="2"/>
</dbReference>
<dbReference type="OrthoDB" id="269822at2759"/>
<dbReference type="InterPro" id="IPR001711">
    <property type="entry name" value="PLipase_C_Pinositol-sp_Y"/>
</dbReference>
<dbReference type="SMART" id="SM00149">
    <property type="entry name" value="PLCYc"/>
    <property type="match status" value="1"/>
</dbReference>
<feature type="region of interest" description="Disordered" evidence="2">
    <location>
        <begin position="218"/>
        <end position="290"/>
    </location>
</feature>
<sequence length="750" mass="82052">MAPLPHHSVAQKHHLSFHSLVSMTTLMAPTHHHTAPSPPTVPYLSHPVQAHLRKIYTSLCGESQFVSREALVAFLKDVQGQDIPLSEDVAEYTFADWLALLWMRGGFEGVGALAGNKDLGKPISSYYISSSHNTYLSGNQLMSKSTTDAYKNVLIRGCRCIEIDVHNGEPVSVSSRIPHITGTTPSDLAVSAIQAKKKYKRMYKAEYKAKLGSLKGKIPWGRSDDKKEHAAADEKSGLGHRLGHKKTASNVPSISREKTSDADSSSSSSDDDSDLDDESGEKDSRGRSSSILKGEPVVLHAWTLTRAVGFREVCRAVRESAFQTSNLPLIVSLQVGCDVDQQEVMVQIMKEEWAGVLVDTAHPTCHPEERLPRLDELLNKILIKVKRSAEVAPTETPSPDVSMTASSNPITPLTTSLTTSTTASTTASTTLSPRPSTLTPTTTISTPLTPTTSHDALDALSVSSRSRSPSLSHSPSRSPAPKNKARIHPSLSALGIYTHSSHFSSLTAPSASIPSHIYSLSEGDILELFAASPNALLAHNRNYMMRAYPAGHRIDSSNPDPSGFWRKGIQMAALNWQVWDHGTMLNEAMFDGSDGWVLKPPGMREGAEVAELDAHKVEGKLMDLRIRIFAAQRILGEEELRARVKVEVHAERAGEKAGEEWKRHTETKRGASVDWEGERLDFLGAGPGVVEELSFVRFRIEDDGFTDTLAAWACVRLDRLQNGYRFLKLRDAKGAATDGLLFISVEKVER</sequence>
<name>A0A1B8GC99_9PEZI</name>
<protein>
    <recommendedName>
        <fullName evidence="1">Phosphoinositide phospholipase C</fullName>
        <ecNumber evidence="1">3.1.4.11</ecNumber>
    </recommendedName>
</protein>
<dbReference type="AlphaFoldDB" id="A0A1B8GC99"/>
<dbReference type="Gene3D" id="3.20.20.190">
    <property type="entry name" value="Phosphatidylinositol (PI) phosphodiesterase"/>
    <property type="match status" value="2"/>
</dbReference>
<keyword evidence="1" id="KW-0443">Lipid metabolism</keyword>
<dbReference type="InterPro" id="IPR001192">
    <property type="entry name" value="PI-PLC_fam"/>
</dbReference>
<dbReference type="STRING" id="342668.A0A1B8GC99"/>
<dbReference type="PANTHER" id="PTHR10336">
    <property type="entry name" value="PHOSPHOINOSITIDE-SPECIFIC PHOSPHOLIPASE C FAMILY PROTEIN"/>
    <property type="match status" value="1"/>
</dbReference>
<evidence type="ECO:0000259" key="3">
    <source>
        <dbReference type="PROSITE" id="PS50008"/>
    </source>
</evidence>
<dbReference type="InterPro" id="IPR017946">
    <property type="entry name" value="PLC-like_Pdiesterase_TIM-brl"/>
</dbReference>
<reference evidence="5" key="2">
    <citation type="journal article" date="2018" name="Nat. Commun.">
        <title>Extreme sensitivity to ultraviolet light in the fungal pathogen causing white-nose syndrome of bats.</title>
        <authorList>
            <person name="Palmer J.M."/>
            <person name="Drees K.P."/>
            <person name="Foster J.T."/>
            <person name="Lindner D.L."/>
        </authorList>
    </citation>
    <scope>NUCLEOTIDE SEQUENCE [LARGE SCALE GENOMIC DNA]</scope>
    <source>
        <strain evidence="5">UAMH 10579</strain>
    </source>
</reference>
<feature type="compositionally biased region" description="Acidic residues" evidence="2">
    <location>
        <begin position="269"/>
        <end position="280"/>
    </location>
</feature>
<dbReference type="EC" id="3.1.4.11" evidence="1"/>
<feature type="region of interest" description="Disordered" evidence="2">
    <location>
        <begin position="389"/>
        <end position="485"/>
    </location>
</feature>
<organism evidence="4 5">
    <name type="scientific">Pseudogymnoascus verrucosus</name>
    <dbReference type="NCBI Taxonomy" id="342668"/>
    <lineage>
        <taxon>Eukaryota</taxon>
        <taxon>Fungi</taxon>
        <taxon>Dikarya</taxon>
        <taxon>Ascomycota</taxon>
        <taxon>Pezizomycotina</taxon>
        <taxon>Leotiomycetes</taxon>
        <taxon>Thelebolales</taxon>
        <taxon>Thelebolaceae</taxon>
        <taxon>Pseudogymnoascus</taxon>
    </lineage>
</organism>
<dbReference type="Proteomes" id="UP000091956">
    <property type="component" value="Unassembled WGS sequence"/>
</dbReference>
<dbReference type="GO" id="GO:0016042">
    <property type="term" value="P:lipid catabolic process"/>
    <property type="evidence" value="ECO:0007669"/>
    <property type="project" value="UniProtKB-KW"/>
</dbReference>
<dbReference type="Gene3D" id="2.60.40.150">
    <property type="entry name" value="C2 domain"/>
    <property type="match status" value="1"/>
</dbReference>
<dbReference type="SUPFAM" id="SSF51695">
    <property type="entry name" value="PLC-like phosphodiesterases"/>
    <property type="match status" value="1"/>
</dbReference>
<dbReference type="GO" id="GO:0048015">
    <property type="term" value="P:phosphatidylinositol-mediated signaling"/>
    <property type="evidence" value="ECO:0007669"/>
    <property type="project" value="TreeGrafter"/>
</dbReference>
<gene>
    <name evidence="4" type="ORF">VE01_08805</name>
</gene>
<evidence type="ECO:0000256" key="1">
    <source>
        <dbReference type="RuleBase" id="RU361133"/>
    </source>
</evidence>
<comment type="catalytic activity">
    <reaction evidence="1">
        <text>a 1,2-diacyl-sn-glycero-3-phospho-(1D-myo-inositol-4,5-bisphosphate) + H2O = 1D-myo-inositol 1,4,5-trisphosphate + a 1,2-diacyl-sn-glycerol + H(+)</text>
        <dbReference type="Rhea" id="RHEA:33179"/>
        <dbReference type="ChEBI" id="CHEBI:15377"/>
        <dbReference type="ChEBI" id="CHEBI:15378"/>
        <dbReference type="ChEBI" id="CHEBI:17815"/>
        <dbReference type="ChEBI" id="CHEBI:58456"/>
        <dbReference type="ChEBI" id="CHEBI:203600"/>
        <dbReference type="EC" id="3.1.4.11"/>
    </reaction>
</comment>
<accession>A0A1B8GC99</accession>